<dbReference type="GO" id="GO:0006974">
    <property type="term" value="P:DNA damage response"/>
    <property type="evidence" value="ECO:0007669"/>
    <property type="project" value="TreeGrafter"/>
</dbReference>
<dbReference type="InParanoid" id="A0A4W3K8F0"/>
<reference evidence="2" key="2">
    <citation type="journal article" date="2007" name="PLoS Biol.">
        <title>Survey sequencing and comparative analysis of the elephant shark (Callorhinchus milii) genome.</title>
        <authorList>
            <person name="Venkatesh B."/>
            <person name="Kirkness E.F."/>
            <person name="Loh Y.H."/>
            <person name="Halpern A.L."/>
            <person name="Lee A.P."/>
            <person name="Johnson J."/>
            <person name="Dandona N."/>
            <person name="Viswanathan L.D."/>
            <person name="Tay A."/>
            <person name="Venter J.C."/>
            <person name="Strausberg R.L."/>
            <person name="Brenner S."/>
        </authorList>
    </citation>
    <scope>NUCLEOTIDE SEQUENCE [LARGE SCALE GENOMIC DNA]</scope>
</reference>
<organism evidence="1 2">
    <name type="scientific">Callorhinchus milii</name>
    <name type="common">Ghost shark</name>
    <dbReference type="NCBI Taxonomy" id="7868"/>
    <lineage>
        <taxon>Eukaryota</taxon>
        <taxon>Metazoa</taxon>
        <taxon>Chordata</taxon>
        <taxon>Craniata</taxon>
        <taxon>Vertebrata</taxon>
        <taxon>Chondrichthyes</taxon>
        <taxon>Holocephali</taxon>
        <taxon>Chimaeriformes</taxon>
        <taxon>Callorhinchidae</taxon>
        <taxon>Callorhinchus</taxon>
    </lineage>
</organism>
<dbReference type="AlphaFoldDB" id="A0A4W3K8F0"/>
<evidence type="ECO:0000313" key="1">
    <source>
        <dbReference type="Ensembl" id="ENSCMIP00000040755.1"/>
    </source>
</evidence>
<dbReference type="InterPro" id="IPR042479">
    <property type="entry name" value="Slf1"/>
</dbReference>
<keyword evidence="2" id="KW-1185">Reference proteome</keyword>
<reference evidence="2" key="1">
    <citation type="journal article" date="2006" name="Science">
        <title>Ancient noncoding elements conserved in the human genome.</title>
        <authorList>
            <person name="Venkatesh B."/>
            <person name="Kirkness E.F."/>
            <person name="Loh Y.H."/>
            <person name="Halpern A.L."/>
            <person name="Lee A.P."/>
            <person name="Johnson J."/>
            <person name="Dandona N."/>
            <person name="Viswanathan L.D."/>
            <person name="Tay A."/>
            <person name="Venter J.C."/>
            <person name="Strausberg R.L."/>
            <person name="Brenner S."/>
        </authorList>
    </citation>
    <scope>NUCLEOTIDE SEQUENCE [LARGE SCALE GENOMIC DNA]</scope>
</reference>
<dbReference type="GO" id="GO:1990166">
    <property type="term" value="P:protein localization to site of double-strand break"/>
    <property type="evidence" value="ECO:0007669"/>
    <property type="project" value="TreeGrafter"/>
</dbReference>
<dbReference type="GO" id="GO:0005634">
    <property type="term" value="C:nucleus"/>
    <property type="evidence" value="ECO:0007669"/>
    <property type="project" value="TreeGrafter"/>
</dbReference>
<reference evidence="1" key="5">
    <citation type="submission" date="2025-09" db="UniProtKB">
        <authorList>
            <consortium name="Ensembl"/>
        </authorList>
    </citation>
    <scope>IDENTIFICATION</scope>
</reference>
<dbReference type="Ensembl" id="ENSCMIT00000041330.1">
    <property type="protein sequence ID" value="ENSCMIP00000040755.1"/>
    <property type="gene ID" value="ENSCMIG00000016989.1"/>
</dbReference>
<reference evidence="1" key="4">
    <citation type="submission" date="2025-08" db="UniProtKB">
        <authorList>
            <consortium name="Ensembl"/>
        </authorList>
    </citation>
    <scope>IDENTIFICATION</scope>
</reference>
<reference evidence="2" key="3">
    <citation type="journal article" date="2014" name="Nature">
        <title>Elephant shark genome provides unique insights into gnathostome evolution.</title>
        <authorList>
            <consortium name="International Elephant Shark Genome Sequencing Consortium"/>
            <person name="Venkatesh B."/>
            <person name="Lee A.P."/>
            <person name="Ravi V."/>
            <person name="Maurya A.K."/>
            <person name="Lian M.M."/>
            <person name="Swann J.B."/>
            <person name="Ohta Y."/>
            <person name="Flajnik M.F."/>
            <person name="Sutoh Y."/>
            <person name="Kasahara M."/>
            <person name="Hoon S."/>
            <person name="Gangu V."/>
            <person name="Roy S.W."/>
            <person name="Irimia M."/>
            <person name="Korzh V."/>
            <person name="Kondrychyn I."/>
            <person name="Lim Z.W."/>
            <person name="Tay B.H."/>
            <person name="Tohari S."/>
            <person name="Kong K.W."/>
            <person name="Ho S."/>
            <person name="Lorente-Galdos B."/>
            <person name="Quilez J."/>
            <person name="Marques-Bonet T."/>
            <person name="Raney B.J."/>
            <person name="Ingham P.W."/>
            <person name="Tay A."/>
            <person name="Hillier L.W."/>
            <person name="Minx P."/>
            <person name="Boehm T."/>
            <person name="Wilson R.K."/>
            <person name="Brenner S."/>
            <person name="Warren W.C."/>
        </authorList>
    </citation>
    <scope>NUCLEOTIDE SEQUENCE [LARGE SCALE GENOMIC DNA]</scope>
</reference>
<dbReference type="GO" id="GO:2000781">
    <property type="term" value="P:positive regulation of double-strand break repair"/>
    <property type="evidence" value="ECO:0007669"/>
    <property type="project" value="InterPro"/>
</dbReference>
<sequence>MFYIHVCCQDLSQKEIEMLIKLTPSPWLQLFVTQAIYRQLCCHNGIEFSEKSFSLKQIISSYLMALGRLGGCRQVVVKDPKGKKMGHWPWPEPLRPSLTLTGDRQKQVEMLGILAKQNCPLVTKKYSFLESDSTNDIQYSQTDVCKVNLKGEIHLHNDCVQHKMEKVSKLQSVTDTDINLKGSVLPQQQDRLGKTPREHIDCPQLKNNHSAISEVGIVEAAESKFGNVNTDINPPQTEPSTYLWSILLKNYIDNHNLSLIWHELNDENSTLNRVSFAGKDGFENLSKCFPGKLMVQYIEDIKVYEELPKYIQQVLDNLRNTSVVLGTQTEFLLLHMESMVVKF</sequence>
<dbReference type="STRING" id="7868.ENSCMIP00000040755"/>
<name>A0A4W3K8F0_CALMI</name>
<dbReference type="GO" id="GO:0035861">
    <property type="term" value="C:site of double-strand break"/>
    <property type="evidence" value="ECO:0007669"/>
    <property type="project" value="TreeGrafter"/>
</dbReference>
<proteinExistence type="predicted"/>
<protein>
    <submittedName>
        <fullName evidence="1">Uncharacterized protein</fullName>
    </submittedName>
</protein>
<evidence type="ECO:0000313" key="2">
    <source>
        <dbReference type="Proteomes" id="UP000314986"/>
    </source>
</evidence>
<dbReference type="PANTHER" id="PTHR46677:SF1">
    <property type="entry name" value="SMC5-SMC6 COMPLEX LOCALIZATION FACTOR PROTEIN 1"/>
    <property type="match status" value="1"/>
</dbReference>
<accession>A0A4W3K8F0</accession>
<dbReference type="Proteomes" id="UP000314986">
    <property type="component" value="Unassembled WGS sequence"/>
</dbReference>
<dbReference type="PANTHER" id="PTHR46677">
    <property type="entry name" value="SMC5-SMC6 COMPLEX LOCALIZATION FACTOR PROTEIN 1"/>
    <property type="match status" value="1"/>
</dbReference>